<comment type="subcellular location">
    <subcellularLocation>
        <location evidence="2">Cell membrane</location>
        <topology evidence="2">Multi-pass membrane protein</topology>
    </subcellularLocation>
</comment>
<keyword evidence="26" id="KW-1185">Reference proteome</keyword>
<evidence type="ECO:0000256" key="19">
    <source>
        <dbReference type="ARBA" id="ARBA00031825"/>
    </source>
</evidence>
<dbReference type="GO" id="GO:0004605">
    <property type="term" value="F:phosphatidate cytidylyltransferase activity"/>
    <property type="evidence" value="ECO:0007669"/>
    <property type="project" value="UniProtKB-EC"/>
</dbReference>
<evidence type="ECO:0000256" key="23">
    <source>
        <dbReference type="ARBA" id="ARBA00033406"/>
    </source>
</evidence>
<keyword evidence="10 25" id="KW-0808">Transferase</keyword>
<comment type="similarity">
    <text evidence="5">Belongs to the CDS family.</text>
</comment>
<dbReference type="Pfam" id="PF01148">
    <property type="entry name" value="CTP_transf_1"/>
    <property type="match status" value="1"/>
</dbReference>
<keyword evidence="8" id="KW-1003">Cell membrane</keyword>
<accession>A0A4R8LS86</accession>
<evidence type="ECO:0000256" key="4">
    <source>
        <dbReference type="ARBA" id="ARBA00005189"/>
    </source>
</evidence>
<keyword evidence="12 25" id="KW-0548">Nucleotidyltransferase</keyword>
<evidence type="ECO:0000256" key="13">
    <source>
        <dbReference type="ARBA" id="ARBA00022989"/>
    </source>
</evidence>
<evidence type="ECO:0000256" key="21">
    <source>
        <dbReference type="ARBA" id="ARBA00032396"/>
    </source>
</evidence>
<feature type="transmembrane region" description="Helical" evidence="24">
    <location>
        <begin position="128"/>
        <end position="149"/>
    </location>
</feature>
<keyword evidence="14" id="KW-0443">Lipid metabolism</keyword>
<gene>
    <name evidence="25" type="ORF">C7445_10261</name>
</gene>
<dbReference type="AlphaFoldDB" id="A0A4R8LS86"/>
<evidence type="ECO:0000256" key="6">
    <source>
        <dbReference type="ARBA" id="ARBA00012487"/>
    </source>
</evidence>
<reference evidence="25 26" key="1">
    <citation type="submission" date="2019-03" db="EMBL/GenBank/DDBJ databases">
        <title>Genomic Encyclopedia of Type Strains, Phase IV (KMG-IV): sequencing the most valuable type-strain genomes for metagenomic binning, comparative biology and taxonomic classification.</title>
        <authorList>
            <person name="Goeker M."/>
        </authorList>
    </citation>
    <scope>NUCLEOTIDE SEQUENCE [LARGE SCALE GENOMIC DNA]</scope>
    <source>
        <strain evidence="25 26">DSM 17974</strain>
    </source>
</reference>
<feature type="transmembrane region" description="Helical" evidence="24">
    <location>
        <begin position="104"/>
        <end position="122"/>
    </location>
</feature>
<comment type="caution">
    <text evidence="25">The sequence shown here is derived from an EMBL/GenBank/DDBJ whole genome shotgun (WGS) entry which is preliminary data.</text>
</comment>
<dbReference type="PANTHER" id="PTHR46382:SF1">
    <property type="entry name" value="PHOSPHATIDATE CYTIDYLYLTRANSFERASE"/>
    <property type="match status" value="1"/>
</dbReference>
<evidence type="ECO:0000256" key="1">
    <source>
        <dbReference type="ARBA" id="ARBA00001698"/>
    </source>
</evidence>
<evidence type="ECO:0000313" key="25">
    <source>
        <dbReference type="EMBL" id="TDY50509.1"/>
    </source>
</evidence>
<evidence type="ECO:0000256" key="16">
    <source>
        <dbReference type="ARBA" id="ARBA00023209"/>
    </source>
</evidence>
<comment type="pathway">
    <text evidence="4">Lipid metabolism.</text>
</comment>
<keyword evidence="9" id="KW-0444">Lipid biosynthesis</keyword>
<keyword evidence="17" id="KW-1208">Phospholipid metabolism</keyword>
<evidence type="ECO:0000313" key="26">
    <source>
        <dbReference type="Proteomes" id="UP000294581"/>
    </source>
</evidence>
<evidence type="ECO:0000256" key="18">
    <source>
        <dbReference type="ARBA" id="ARBA00029893"/>
    </source>
</evidence>
<evidence type="ECO:0000256" key="2">
    <source>
        <dbReference type="ARBA" id="ARBA00004651"/>
    </source>
</evidence>
<evidence type="ECO:0000256" key="14">
    <source>
        <dbReference type="ARBA" id="ARBA00023098"/>
    </source>
</evidence>
<comment type="pathway">
    <text evidence="3">Phospholipid metabolism; CDP-diacylglycerol biosynthesis; CDP-diacylglycerol from sn-glycerol 3-phosphate: step 3/3.</text>
</comment>
<keyword evidence="16" id="KW-0594">Phospholipid biosynthesis</keyword>
<name>A0A4R8LS86_9BACL</name>
<evidence type="ECO:0000256" key="3">
    <source>
        <dbReference type="ARBA" id="ARBA00005119"/>
    </source>
</evidence>
<keyword evidence="13 24" id="KW-1133">Transmembrane helix</keyword>
<evidence type="ECO:0000256" key="11">
    <source>
        <dbReference type="ARBA" id="ARBA00022692"/>
    </source>
</evidence>
<dbReference type="OrthoDB" id="9799199at2"/>
<keyword evidence="11 24" id="KW-0812">Transmembrane</keyword>
<evidence type="ECO:0000256" key="8">
    <source>
        <dbReference type="ARBA" id="ARBA00022475"/>
    </source>
</evidence>
<dbReference type="GO" id="GO:0016024">
    <property type="term" value="P:CDP-diacylglycerol biosynthetic process"/>
    <property type="evidence" value="ECO:0007669"/>
    <property type="project" value="TreeGrafter"/>
</dbReference>
<sequence>MLKQRVITAVIAGLVVLFVLLFGGTIGWRWLVWMCTVAGVVEFSVMFGRRWYGPPTVFGALLVTLVEWFPHALYHPFLLYLIVAIVFAVPVFTRSPADLKPFSMLVFGALYIGAGGFALIGLRDLPVGWFWLWLFLISIWMSDTAAYFVGRFLGGPKLLPAISPGKTISGMIGGIVGAAFGACLFGWIAHPVHAGAYPLLGALISVTGQLGDLIESAYKRSAGVKDSGKLLPGHGGLLDRIDSLLFAAPFALWMIEIGLHGWFGV</sequence>
<evidence type="ECO:0000256" key="9">
    <source>
        <dbReference type="ARBA" id="ARBA00022516"/>
    </source>
</evidence>
<evidence type="ECO:0000256" key="12">
    <source>
        <dbReference type="ARBA" id="ARBA00022695"/>
    </source>
</evidence>
<keyword evidence="15 24" id="KW-0472">Membrane</keyword>
<protein>
    <recommendedName>
        <fullName evidence="7">Phosphatidate cytidylyltransferase</fullName>
        <ecNumber evidence="6">2.7.7.41</ecNumber>
    </recommendedName>
    <alternativeName>
        <fullName evidence="20">CDP-DAG synthase</fullName>
    </alternativeName>
    <alternativeName>
        <fullName evidence="22">CDP-DG synthase</fullName>
    </alternativeName>
    <alternativeName>
        <fullName evidence="18">CDP-diacylglycerol synthase</fullName>
    </alternativeName>
    <alternativeName>
        <fullName evidence="21">CDP-diglyceride pyrophosphorylase</fullName>
    </alternativeName>
    <alternativeName>
        <fullName evidence="23">CDP-diglyceride synthase</fullName>
    </alternativeName>
    <alternativeName>
        <fullName evidence="19">CTP:phosphatidate cytidylyltransferase</fullName>
    </alternativeName>
</protein>
<evidence type="ECO:0000256" key="15">
    <source>
        <dbReference type="ARBA" id="ARBA00023136"/>
    </source>
</evidence>
<comment type="catalytic activity">
    <reaction evidence="1">
        <text>a 1,2-diacyl-sn-glycero-3-phosphate + CTP + H(+) = a CDP-1,2-diacyl-sn-glycerol + diphosphate</text>
        <dbReference type="Rhea" id="RHEA:16229"/>
        <dbReference type="ChEBI" id="CHEBI:15378"/>
        <dbReference type="ChEBI" id="CHEBI:33019"/>
        <dbReference type="ChEBI" id="CHEBI:37563"/>
        <dbReference type="ChEBI" id="CHEBI:58332"/>
        <dbReference type="ChEBI" id="CHEBI:58608"/>
        <dbReference type="EC" id="2.7.7.41"/>
    </reaction>
</comment>
<evidence type="ECO:0000256" key="22">
    <source>
        <dbReference type="ARBA" id="ARBA00032743"/>
    </source>
</evidence>
<dbReference type="Proteomes" id="UP000294581">
    <property type="component" value="Unassembled WGS sequence"/>
</dbReference>
<evidence type="ECO:0000256" key="20">
    <source>
        <dbReference type="ARBA" id="ARBA00032253"/>
    </source>
</evidence>
<dbReference type="RefSeq" id="WP_134158468.1">
    <property type="nucleotide sequence ID" value="NZ_SORF01000002.1"/>
</dbReference>
<dbReference type="EMBL" id="SORF01000002">
    <property type="protein sequence ID" value="TDY50509.1"/>
    <property type="molecule type" value="Genomic_DNA"/>
</dbReference>
<dbReference type="EC" id="2.7.7.41" evidence="6"/>
<organism evidence="25 26">
    <name type="scientific">Alicyclobacillus sacchari</name>
    <dbReference type="NCBI Taxonomy" id="392010"/>
    <lineage>
        <taxon>Bacteria</taxon>
        <taxon>Bacillati</taxon>
        <taxon>Bacillota</taxon>
        <taxon>Bacilli</taxon>
        <taxon>Bacillales</taxon>
        <taxon>Alicyclobacillaceae</taxon>
        <taxon>Alicyclobacillus</taxon>
    </lineage>
</organism>
<feature type="transmembrane region" description="Helical" evidence="24">
    <location>
        <begin position="6"/>
        <end position="23"/>
    </location>
</feature>
<evidence type="ECO:0000256" key="5">
    <source>
        <dbReference type="ARBA" id="ARBA00010185"/>
    </source>
</evidence>
<evidence type="ECO:0000256" key="10">
    <source>
        <dbReference type="ARBA" id="ARBA00022679"/>
    </source>
</evidence>
<proteinExistence type="inferred from homology"/>
<feature type="transmembrane region" description="Helical" evidence="24">
    <location>
        <begin position="72"/>
        <end position="92"/>
    </location>
</feature>
<feature type="transmembrane region" description="Helical" evidence="24">
    <location>
        <begin position="170"/>
        <end position="189"/>
    </location>
</feature>
<evidence type="ECO:0000256" key="17">
    <source>
        <dbReference type="ARBA" id="ARBA00023264"/>
    </source>
</evidence>
<dbReference type="GO" id="GO:0005886">
    <property type="term" value="C:plasma membrane"/>
    <property type="evidence" value="ECO:0007669"/>
    <property type="project" value="UniProtKB-SubCell"/>
</dbReference>
<dbReference type="PANTHER" id="PTHR46382">
    <property type="entry name" value="PHOSPHATIDATE CYTIDYLYLTRANSFERASE"/>
    <property type="match status" value="1"/>
</dbReference>
<evidence type="ECO:0000256" key="24">
    <source>
        <dbReference type="SAM" id="Phobius"/>
    </source>
</evidence>
<evidence type="ECO:0000256" key="7">
    <source>
        <dbReference type="ARBA" id="ARBA00019373"/>
    </source>
</evidence>